<reference evidence="2" key="1">
    <citation type="journal article" date="2011" name="MBio">
        <title>Novel metabolic attributes of the genus Cyanothece, comprising a group of unicellular nitrogen-fixing Cyanobacteria.</title>
        <authorList>
            <person name="Bandyopadhyay A."/>
            <person name="Elvitigala T."/>
            <person name="Welsh E."/>
            <person name="Stockel J."/>
            <person name="Liberton M."/>
            <person name="Min H."/>
            <person name="Sherman L.A."/>
            <person name="Pakrasi H.B."/>
        </authorList>
    </citation>
    <scope>NUCLEOTIDE SEQUENCE [LARGE SCALE GENOMIC DNA]</scope>
    <source>
        <strain evidence="2">PCC 7822</strain>
    </source>
</reference>
<dbReference type="AlphaFoldDB" id="E0UI15"/>
<dbReference type="HOGENOM" id="CLU_686400_0_0_3"/>
<organism evidence="1 2">
    <name type="scientific">Gloeothece verrucosa (strain PCC 7822)</name>
    <name type="common">Cyanothece sp. (strain PCC 7822)</name>
    <dbReference type="NCBI Taxonomy" id="497965"/>
    <lineage>
        <taxon>Bacteria</taxon>
        <taxon>Bacillati</taxon>
        <taxon>Cyanobacteriota</taxon>
        <taxon>Cyanophyceae</taxon>
        <taxon>Oscillatoriophycideae</taxon>
        <taxon>Chroococcales</taxon>
        <taxon>Aphanothecaceae</taxon>
        <taxon>Gloeothece</taxon>
        <taxon>Gloeothece verrucosa</taxon>
    </lineage>
</organism>
<dbReference type="EMBL" id="CP002198">
    <property type="protein sequence ID" value="ADN15667.1"/>
    <property type="molecule type" value="Genomic_DNA"/>
</dbReference>
<name>E0UI15_GLOV7</name>
<sequence length="394" mass="44086">MKVSIVVGDLSSSGAGRWGGAVRPFLLAQALRKIDCDVEIVGFVGASDQPLSLSEDIPIISIVKENYYPQFFSSAQQLLRNINGEIIYAYKLKASSFGLSILKKIQTRRPLILDIDDWELSWYGGDEWAYKPSLKQLGRDIFKADGALRQPDYPLYLKLMERFIAQANCITLHTQFLQQRFGGIYLPNGKDTTLFDPERYDAEASRLHYGLSGYRILMFPGAPRPYKGLEDVLLALEQLNQKDLKLVIVGGSPYDDYDQELMQKWGQWIIQLPKTPASMMPEVVAAAHIIVVPQRDVPAAQAQFPLKLTDGMAMAKPIISTPVGDIPEILGETGYLVDSNSPQQIAETIEYIFDHWQEATEKGQQARQKCLKSYSLEAMASTLSQILNFLSGPT</sequence>
<dbReference type="PANTHER" id="PTHR12526">
    <property type="entry name" value="GLYCOSYLTRANSFERASE"/>
    <property type="match status" value="1"/>
</dbReference>
<gene>
    <name evidence="1" type="ordered locus">Cyan7822_3731</name>
</gene>
<evidence type="ECO:0000313" key="1">
    <source>
        <dbReference type="EMBL" id="ADN15667.1"/>
    </source>
</evidence>
<dbReference type="Gene3D" id="3.40.50.2000">
    <property type="entry name" value="Glycogen Phosphorylase B"/>
    <property type="match status" value="2"/>
</dbReference>
<evidence type="ECO:0000313" key="2">
    <source>
        <dbReference type="Proteomes" id="UP000008206"/>
    </source>
</evidence>
<dbReference type="KEGG" id="cyj:Cyan7822_3731"/>
<dbReference type="SUPFAM" id="SSF53756">
    <property type="entry name" value="UDP-Glycosyltransferase/glycogen phosphorylase"/>
    <property type="match status" value="1"/>
</dbReference>
<protein>
    <submittedName>
        <fullName evidence="1">Glycosyl transferase group 1</fullName>
    </submittedName>
</protein>
<dbReference type="CAZy" id="GT4">
    <property type="family name" value="Glycosyltransferase Family 4"/>
</dbReference>
<keyword evidence="2" id="KW-1185">Reference proteome</keyword>
<dbReference type="RefSeq" id="WP_013323736.1">
    <property type="nucleotide sequence ID" value="NC_014501.1"/>
</dbReference>
<accession>E0UI15</accession>
<dbReference type="GO" id="GO:0016740">
    <property type="term" value="F:transferase activity"/>
    <property type="evidence" value="ECO:0007669"/>
    <property type="project" value="UniProtKB-KW"/>
</dbReference>
<dbReference type="STRING" id="497965.Cyan7822_3731"/>
<dbReference type="PANTHER" id="PTHR12526:SF630">
    <property type="entry name" value="GLYCOSYLTRANSFERASE"/>
    <property type="match status" value="1"/>
</dbReference>
<keyword evidence="1" id="KW-0808">Transferase</keyword>
<proteinExistence type="predicted"/>
<dbReference type="OrthoDB" id="503380at2"/>
<dbReference type="Pfam" id="PF13692">
    <property type="entry name" value="Glyco_trans_1_4"/>
    <property type="match status" value="1"/>
</dbReference>
<dbReference type="CDD" id="cd03801">
    <property type="entry name" value="GT4_PimA-like"/>
    <property type="match status" value="1"/>
</dbReference>
<dbReference type="eggNOG" id="COG0438">
    <property type="taxonomic scope" value="Bacteria"/>
</dbReference>
<dbReference type="Proteomes" id="UP000008206">
    <property type="component" value="Chromosome"/>
</dbReference>